<proteinExistence type="predicted"/>
<sequence length="37" mass="4495">MLFFCFFALLLNAFNWILKTLLTLLQPMFNKNRTKIE</sequence>
<accession>J0E8A6</accession>
<dbReference type="AlphaFoldDB" id="J0E8A6"/>
<gene>
    <name evidence="1" type="ORF">HPHPH34_1553</name>
</gene>
<name>J0E8A6_HELPX</name>
<organism evidence="1 2">
    <name type="scientific">Helicobacter pylori Hp H-34</name>
    <dbReference type="NCBI Taxonomy" id="992069"/>
    <lineage>
        <taxon>Bacteria</taxon>
        <taxon>Pseudomonadati</taxon>
        <taxon>Campylobacterota</taxon>
        <taxon>Epsilonproteobacteria</taxon>
        <taxon>Campylobacterales</taxon>
        <taxon>Helicobacteraceae</taxon>
        <taxon>Helicobacter</taxon>
    </lineage>
</organism>
<reference evidence="1 2" key="1">
    <citation type="journal article" date="2013" name="Pathog. Dis.">
        <title>Genome sequences of 65 Helicobacter pylori strains isolated from asymptomatic individuals and patients with gastric cancer, peptic ulcer disease, or gastritis.</title>
        <authorList>
            <person name="Blanchard T.G."/>
            <person name="Czinn S.J."/>
            <person name="Correa P."/>
            <person name="Nakazawa T."/>
            <person name="Keelan M."/>
            <person name="Morningstar L."/>
            <person name="Santana-Cruz I."/>
            <person name="Maroo A."/>
            <person name="McCracken C."/>
            <person name="Shefchek K."/>
            <person name="Daugherty S."/>
            <person name="Song Y."/>
            <person name="Fraser C.M."/>
            <person name="Fricke W.F."/>
        </authorList>
    </citation>
    <scope>NUCLEOTIDE SEQUENCE [LARGE SCALE GENOMIC DNA]</scope>
    <source>
        <strain evidence="1 2">Hp H-34</strain>
    </source>
</reference>
<protein>
    <submittedName>
        <fullName evidence="1">Putative membrane protein</fullName>
    </submittedName>
</protein>
<dbReference type="Proteomes" id="UP000004741">
    <property type="component" value="Unassembled WGS sequence"/>
</dbReference>
<comment type="caution">
    <text evidence="1">The sequence shown here is derived from an EMBL/GenBank/DDBJ whole genome shotgun (WGS) entry which is preliminary data.</text>
</comment>
<evidence type="ECO:0000313" key="1">
    <source>
        <dbReference type="EMBL" id="EJB94648.1"/>
    </source>
</evidence>
<dbReference type="EMBL" id="AKPH01000008">
    <property type="protein sequence ID" value="EJB94648.1"/>
    <property type="molecule type" value="Genomic_DNA"/>
</dbReference>
<dbReference type="PATRIC" id="fig|992069.3.peg.1504"/>
<evidence type="ECO:0000313" key="2">
    <source>
        <dbReference type="Proteomes" id="UP000004741"/>
    </source>
</evidence>